<evidence type="ECO:0000313" key="2">
    <source>
        <dbReference type="EMBL" id="SHJ21632.1"/>
    </source>
</evidence>
<organism evidence="2 3">
    <name type="scientific">Thermoclostridium caenicola</name>
    <dbReference type="NCBI Taxonomy" id="659425"/>
    <lineage>
        <taxon>Bacteria</taxon>
        <taxon>Bacillati</taxon>
        <taxon>Bacillota</taxon>
        <taxon>Clostridia</taxon>
        <taxon>Eubacteriales</taxon>
        <taxon>Oscillospiraceae</taxon>
        <taxon>Thermoclostridium</taxon>
    </lineage>
</organism>
<proteinExistence type="predicted"/>
<evidence type="ECO:0000313" key="3">
    <source>
        <dbReference type="Proteomes" id="UP000324781"/>
    </source>
</evidence>
<dbReference type="AlphaFoldDB" id="A0A1M6HHL6"/>
<keyword evidence="1" id="KW-0812">Transmembrane</keyword>
<evidence type="ECO:0008006" key="4">
    <source>
        <dbReference type="Google" id="ProtNLM"/>
    </source>
</evidence>
<dbReference type="Proteomes" id="UP000324781">
    <property type="component" value="Unassembled WGS sequence"/>
</dbReference>
<keyword evidence="1" id="KW-0472">Membrane</keyword>
<name>A0A1M6HHL6_9FIRM</name>
<dbReference type="EMBL" id="FQZP01000032">
    <property type="protein sequence ID" value="SHJ21632.1"/>
    <property type="molecule type" value="Genomic_DNA"/>
</dbReference>
<sequence length="478" mass="55195">MKRQRKERLKSGILIFLAFLCMVQIGILWNQTQGFPFNFLLEAIFADNGIDHVNVEQVKDNYFHPENITIMTDRFSQWVLNEQHFAYHVIWDDIRQNYLPILCQSKPRRIYPASMWSELMDISSIRIDFAVKYPNSMLLWFAGIKSASPSFNGIRGIIIVPQENVNITVNTLYVYDESSVYMYHAEIRDNMRPKAYYSGLANEMRNQSGIEPMSAIGEAFPDFADPAHEDIPIYAMDPDVTQSMQILSARIPGSLILDPESDDLESIQESILLTQKDSLLAMRDKTENIVVFSDLENVYQLNAYGVLEYKYLPPEQKTDPGDAKSSFVQALSFIELRKDLVGDAEIVLKDIRQEGNAFVFTFGYRYGGMDILLSDADNDMTAPAIRIKASSDRILECRWVIREFRGNPGYRTYSVSFIDMLDRINENHPSLLWFEKFRSIRMGYHLIITDISDKRLYPSWLIITDKASYRVPVGEMED</sequence>
<gene>
    <name evidence="2" type="ORF">SAMN05444373_103226</name>
</gene>
<keyword evidence="1" id="KW-1133">Transmembrane helix</keyword>
<reference evidence="2 3" key="1">
    <citation type="submission" date="2016-11" db="EMBL/GenBank/DDBJ databases">
        <authorList>
            <person name="Varghese N."/>
            <person name="Submissions S."/>
        </authorList>
    </citation>
    <scope>NUCLEOTIDE SEQUENCE [LARGE SCALE GENOMIC DNA]</scope>
    <source>
        <strain evidence="2 3">DSM 19027</strain>
    </source>
</reference>
<keyword evidence="3" id="KW-1185">Reference proteome</keyword>
<accession>A0A1M6HHL6</accession>
<protein>
    <recommendedName>
        <fullName evidence="4">Two-component signal transduction system YycFG, regulatory protein YycH</fullName>
    </recommendedName>
</protein>
<feature type="transmembrane region" description="Helical" evidence="1">
    <location>
        <begin position="12"/>
        <end position="29"/>
    </location>
</feature>
<evidence type="ECO:0000256" key="1">
    <source>
        <dbReference type="SAM" id="Phobius"/>
    </source>
</evidence>